<proteinExistence type="predicted"/>
<feature type="region of interest" description="Disordered" evidence="1">
    <location>
        <begin position="105"/>
        <end position="143"/>
    </location>
</feature>
<evidence type="ECO:0000313" key="2">
    <source>
        <dbReference type="EMBL" id="EMD39650.1"/>
    </source>
</evidence>
<evidence type="ECO:0000313" key="3">
    <source>
        <dbReference type="Proteomes" id="UP000016930"/>
    </source>
</evidence>
<name>M2R501_CERS8</name>
<feature type="compositionally biased region" description="Basic and acidic residues" evidence="1">
    <location>
        <begin position="105"/>
        <end position="116"/>
    </location>
</feature>
<organism evidence="2 3">
    <name type="scientific">Ceriporiopsis subvermispora (strain B)</name>
    <name type="common">White-rot fungus</name>
    <name type="synonym">Gelatoporia subvermispora</name>
    <dbReference type="NCBI Taxonomy" id="914234"/>
    <lineage>
        <taxon>Eukaryota</taxon>
        <taxon>Fungi</taxon>
        <taxon>Dikarya</taxon>
        <taxon>Basidiomycota</taxon>
        <taxon>Agaricomycotina</taxon>
        <taxon>Agaricomycetes</taxon>
        <taxon>Polyporales</taxon>
        <taxon>Gelatoporiaceae</taxon>
        <taxon>Gelatoporia</taxon>
    </lineage>
</organism>
<feature type="compositionally biased region" description="Polar residues" evidence="1">
    <location>
        <begin position="117"/>
        <end position="128"/>
    </location>
</feature>
<sequence>MLLGLNILSIVGYATDVFLTSEFFTTPYVHLQILATGPHPDTSQALVDCHNALSAKSSPSRSQPQQPGQPRRPAFVRSQYDEQARQQSTGLVFASFVDNMGEELIHHSNTSDDDSKSTWISDDVSNNALGPRKHDDPEAVIGR</sequence>
<keyword evidence="3" id="KW-1185">Reference proteome</keyword>
<dbReference type="Proteomes" id="UP000016930">
    <property type="component" value="Unassembled WGS sequence"/>
</dbReference>
<feature type="region of interest" description="Disordered" evidence="1">
    <location>
        <begin position="53"/>
        <end position="83"/>
    </location>
</feature>
<feature type="compositionally biased region" description="Low complexity" evidence="1">
    <location>
        <begin position="57"/>
        <end position="73"/>
    </location>
</feature>
<dbReference type="AlphaFoldDB" id="M2R501"/>
<protein>
    <submittedName>
        <fullName evidence="2">Uncharacterized protein</fullName>
    </submittedName>
</protein>
<reference evidence="2 3" key="1">
    <citation type="journal article" date="2012" name="Proc. Natl. Acad. Sci. U.S.A.">
        <title>Comparative genomics of Ceriporiopsis subvermispora and Phanerochaete chrysosporium provide insight into selective ligninolysis.</title>
        <authorList>
            <person name="Fernandez-Fueyo E."/>
            <person name="Ruiz-Duenas F.J."/>
            <person name="Ferreira P."/>
            <person name="Floudas D."/>
            <person name="Hibbett D.S."/>
            <person name="Canessa P."/>
            <person name="Larrondo L.F."/>
            <person name="James T.Y."/>
            <person name="Seelenfreund D."/>
            <person name="Lobos S."/>
            <person name="Polanco R."/>
            <person name="Tello M."/>
            <person name="Honda Y."/>
            <person name="Watanabe T."/>
            <person name="Watanabe T."/>
            <person name="Ryu J.S."/>
            <person name="Kubicek C.P."/>
            <person name="Schmoll M."/>
            <person name="Gaskell J."/>
            <person name="Hammel K.E."/>
            <person name="St John F.J."/>
            <person name="Vanden Wymelenberg A."/>
            <person name="Sabat G."/>
            <person name="Splinter BonDurant S."/>
            <person name="Syed K."/>
            <person name="Yadav J.S."/>
            <person name="Doddapaneni H."/>
            <person name="Subramanian V."/>
            <person name="Lavin J.L."/>
            <person name="Oguiza J.A."/>
            <person name="Perez G."/>
            <person name="Pisabarro A.G."/>
            <person name="Ramirez L."/>
            <person name="Santoyo F."/>
            <person name="Master E."/>
            <person name="Coutinho P.M."/>
            <person name="Henrissat B."/>
            <person name="Lombard V."/>
            <person name="Magnuson J.K."/>
            <person name="Kuees U."/>
            <person name="Hori C."/>
            <person name="Igarashi K."/>
            <person name="Samejima M."/>
            <person name="Held B.W."/>
            <person name="Barry K.W."/>
            <person name="LaButti K.M."/>
            <person name="Lapidus A."/>
            <person name="Lindquist E.A."/>
            <person name="Lucas S.M."/>
            <person name="Riley R."/>
            <person name="Salamov A.A."/>
            <person name="Hoffmeister D."/>
            <person name="Schwenk D."/>
            <person name="Hadar Y."/>
            <person name="Yarden O."/>
            <person name="de Vries R.P."/>
            <person name="Wiebenga A."/>
            <person name="Stenlid J."/>
            <person name="Eastwood D."/>
            <person name="Grigoriev I.V."/>
            <person name="Berka R.M."/>
            <person name="Blanchette R.A."/>
            <person name="Kersten P."/>
            <person name="Martinez A.T."/>
            <person name="Vicuna R."/>
            <person name="Cullen D."/>
        </authorList>
    </citation>
    <scope>NUCLEOTIDE SEQUENCE [LARGE SCALE GENOMIC DNA]</scope>
    <source>
        <strain evidence="2 3">B</strain>
    </source>
</reference>
<evidence type="ECO:0000256" key="1">
    <source>
        <dbReference type="SAM" id="MobiDB-lite"/>
    </source>
</evidence>
<dbReference type="EMBL" id="KB445793">
    <property type="protein sequence ID" value="EMD39650.1"/>
    <property type="molecule type" value="Genomic_DNA"/>
</dbReference>
<gene>
    <name evidence="2" type="ORF">CERSUDRAFT_92144</name>
</gene>
<accession>M2R501</accession>
<dbReference type="HOGENOM" id="CLU_1805941_0_0_1"/>